<evidence type="ECO:0000313" key="2">
    <source>
        <dbReference type="EMBL" id="KAK6747054.1"/>
    </source>
</evidence>
<evidence type="ECO:0008006" key="4">
    <source>
        <dbReference type="Google" id="ProtNLM"/>
    </source>
</evidence>
<feature type="transmembrane region" description="Helical" evidence="1">
    <location>
        <begin position="107"/>
        <end position="126"/>
    </location>
</feature>
<organism evidence="2 3">
    <name type="scientific">Necator americanus</name>
    <name type="common">Human hookworm</name>
    <dbReference type="NCBI Taxonomy" id="51031"/>
    <lineage>
        <taxon>Eukaryota</taxon>
        <taxon>Metazoa</taxon>
        <taxon>Ecdysozoa</taxon>
        <taxon>Nematoda</taxon>
        <taxon>Chromadorea</taxon>
        <taxon>Rhabditida</taxon>
        <taxon>Rhabditina</taxon>
        <taxon>Rhabditomorpha</taxon>
        <taxon>Strongyloidea</taxon>
        <taxon>Ancylostomatidae</taxon>
        <taxon>Bunostominae</taxon>
        <taxon>Necator</taxon>
    </lineage>
</organism>
<proteinExistence type="predicted"/>
<evidence type="ECO:0000313" key="3">
    <source>
        <dbReference type="Proteomes" id="UP001303046"/>
    </source>
</evidence>
<feature type="transmembrane region" description="Helical" evidence="1">
    <location>
        <begin position="138"/>
        <end position="159"/>
    </location>
</feature>
<gene>
    <name evidence="2" type="primary">Necator_chrIV.g13640</name>
    <name evidence="2" type="ORF">RB195_000349</name>
</gene>
<sequence length="162" mass="17769">MKCSCVSGCARSGEVETAVGVEMGPSRPTVMDFAIMGHITILTATIHSAASSIAAYATASRASCRFDPTTSAFMIYTVRTFNEKKPLRNGFDPLLRHPASDSDDRKWAWAQIALAVMVVRCTACLYRPVMRLLSSVRLLYLNYTSASIHALINILLKLFGLF</sequence>
<accession>A0ABR1D9D2</accession>
<dbReference type="Proteomes" id="UP001303046">
    <property type="component" value="Unassembled WGS sequence"/>
</dbReference>
<keyword evidence="1" id="KW-0812">Transmembrane</keyword>
<dbReference type="EMBL" id="JAVFWL010000004">
    <property type="protein sequence ID" value="KAK6747054.1"/>
    <property type="molecule type" value="Genomic_DNA"/>
</dbReference>
<reference evidence="2 3" key="1">
    <citation type="submission" date="2023-08" db="EMBL/GenBank/DDBJ databases">
        <title>A Necator americanus chromosomal reference genome.</title>
        <authorList>
            <person name="Ilik V."/>
            <person name="Petrzelkova K.J."/>
            <person name="Pardy F."/>
            <person name="Fuh T."/>
            <person name="Niatou-Singa F.S."/>
            <person name="Gouil Q."/>
            <person name="Baker L."/>
            <person name="Ritchie M.E."/>
            <person name="Jex A.R."/>
            <person name="Gazzola D."/>
            <person name="Li H."/>
            <person name="Toshio Fujiwara R."/>
            <person name="Zhan B."/>
            <person name="Aroian R.V."/>
            <person name="Pafco B."/>
            <person name="Schwarz E.M."/>
        </authorList>
    </citation>
    <scope>NUCLEOTIDE SEQUENCE [LARGE SCALE GENOMIC DNA]</scope>
    <source>
        <strain evidence="2 3">Aroian</strain>
        <tissue evidence="2">Whole animal</tissue>
    </source>
</reference>
<comment type="caution">
    <text evidence="2">The sequence shown here is derived from an EMBL/GenBank/DDBJ whole genome shotgun (WGS) entry which is preliminary data.</text>
</comment>
<keyword evidence="1" id="KW-1133">Transmembrane helix</keyword>
<evidence type="ECO:0000256" key="1">
    <source>
        <dbReference type="SAM" id="Phobius"/>
    </source>
</evidence>
<name>A0ABR1D9D2_NECAM</name>
<protein>
    <recommendedName>
        <fullName evidence="4">7TM GPCR serpentine receptor class x (Srx) domain-containing protein</fullName>
    </recommendedName>
</protein>
<keyword evidence="3" id="KW-1185">Reference proteome</keyword>
<keyword evidence="1" id="KW-0472">Membrane</keyword>